<dbReference type="EMBL" id="BMWS01000017">
    <property type="protein sequence ID" value="GGX22874.1"/>
    <property type="molecule type" value="Genomic_DNA"/>
</dbReference>
<name>A0A918N2Z4_9FLAO</name>
<keyword evidence="2" id="KW-1185">Reference proteome</keyword>
<evidence type="ECO:0000313" key="1">
    <source>
        <dbReference type="EMBL" id="GGX22874.1"/>
    </source>
</evidence>
<sequence>MNVNTMNKVFGKDSSTVDTIATVLKIVTATYLVLKTIKTGVDLYYQIEDRKKTLTAIDIPIVLLNF</sequence>
<protein>
    <submittedName>
        <fullName evidence="1">Uncharacterized protein</fullName>
    </submittedName>
</protein>
<proteinExistence type="predicted"/>
<evidence type="ECO:0000313" key="2">
    <source>
        <dbReference type="Proteomes" id="UP000601108"/>
    </source>
</evidence>
<dbReference type="Proteomes" id="UP000601108">
    <property type="component" value="Unassembled WGS sequence"/>
</dbReference>
<accession>A0A918N2Z4</accession>
<comment type="caution">
    <text evidence="1">The sequence shown here is derived from an EMBL/GenBank/DDBJ whole genome shotgun (WGS) entry which is preliminary data.</text>
</comment>
<organism evidence="1 2">
    <name type="scientific">Aquimarina muelleri</name>
    <dbReference type="NCBI Taxonomy" id="279356"/>
    <lineage>
        <taxon>Bacteria</taxon>
        <taxon>Pseudomonadati</taxon>
        <taxon>Bacteroidota</taxon>
        <taxon>Flavobacteriia</taxon>
        <taxon>Flavobacteriales</taxon>
        <taxon>Flavobacteriaceae</taxon>
        <taxon>Aquimarina</taxon>
    </lineage>
</organism>
<reference evidence="1 2" key="1">
    <citation type="journal article" date="2014" name="Int. J. Syst. Evol. Microbiol.">
        <title>Complete genome sequence of Corynebacterium casei LMG S-19264T (=DSM 44701T), isolated from a smear-ripened cheese.</title>
        <authorList>
            <consortium name="US DOE Joint Genome Institute (JGI-PGF)"/>
            <person name="Walter F."/>
            <person name="Albersmeier A."/>
            <person name="Kalinowski J."/>
            <person name="Ruckert C."/>
        </authorList>
    </citation>
    <scope>NUCLEOTIDE SEQUENCE [LARGE SCALE GENOMIC DNA]</scope>
    <source>
        <strain evidence="1 2">KCTC 12285</strain>
    </source>
</reference>
<gene>
    <name evidence="1" type="ORF">GCM10007384_25050</name>
</gene>
<dbReference type="AlphaFoldDB" id="A0A918N2Z4"/>
<dbReference type="RefSeq" id="WP_189457491.1">
    <property type="nucleotide sequence ID" value="NZ_BMWS01000017.1"/>
</dbReference>